<dbReference type="PROSITE" id="PS00018">
    <property type="entry name" value="EF_HAND_1"/>
    <property type="match status" value="1"/>
</dbReference>
<evidence type="ECO:0000313" key="2">
    <source>
        <dbReference type="EMBL" id="CUH93109.1"/>
    </source>
</evidence>
<dbReference type="GO" id="GO:0005509">
    <property type="term" value="F:calcium ion binding"/>
    <property type="evidence" value="ECO:0007669"/>
    <property type="project" value="InterPro"/>
</dbReference>
<dbReference type="OrthoDB" id="2044502at2"/>
<dbReference type="Gene3D" id="3.40.50.410">
    <property type="entry name" value="von Willebrand factor, type A domain"/>
    <property type="match status" value="1"/>
</dbReference>
<dbReference type="EMBL" id="LN879430">
    <property type="protein sequence ID" value="CUH93109.1"/>
    <property type="molecule type" value="Genomic_DNA"/>
</dbReference>
<keyword evidence="3" id="KW-1185">Reference proteome</keyword>
<accession>A0A0K8J6R2</accession>
<reference evidence="3" key="1">
    <citation type="submission" date="2015-09" db="EMBL/GenBank/DDBJ databases">
        <authorList>
            <person name="Wibberg D."/>
        </authorList>
    </citation>
    <scope>NUCLEOTIDE SEQUENCE [LARGE SCALE GENOMIC DNA]</scope>
    <source>
        <strain evidence="3">SD1D</strain>
    </source>
</reference>
<sequence length="1160" mass="128070">MRLRAKRYLALGLVVLMMLQLVTIHVFAGEEESQKSSMDYALFSGSHNSSLTINASKASITGNVHTNADFVFQGSSLVIQGICEAAGKLTLKTPKVDIAKKIEGALLIDIQDHSEGIKQIASEDAEIIEKDKSYNGNQVILEQSVIVKGNLKVNCSRITSKGYIIAEKDIAFNTSITESGSDKGIVIASEKGNITFNGSNVNIKGIVYAPKGTVIINAARFTIQGRIIADSIVFRGSSLDVQAGPDDLELIDSEKYQPSVTIDTSGFKVLDAEEAIFWVDDKVDKITGMASNITSMNMTIASGKLELANKPVTPSENWCIDIPGLIVGSNRITITATGLNGKTISQSITLVNQYEGNSTGLYLDSGDDDNDLLLNWQEDVVGTQKNNADTDGDGLTDYEEIFITLTDALSIDTDENGKSDDKEDFDDDKLNNLQECSYATNPYSNDTDCDSLTDYEEIFVYFTNPLSKDSDNDGMTDLMEIEYGMMPNNRDSLNDGVLDGDRIFMVTKTCDGWNAGDAVKPVLEIELQGKQIESLSIDKVDENDSFLNAAIPGYIGNAYDFNVDGTFQTATLTFEFDQELLNDQEFVPAIYYWDEEKQFLFEVPNQTISGNTVSASVTHFSKYMVIAKDAYNKELFRFEILPPTDDELQNKKYDLALVLDSSGSISTTNYNLIKSLSVDLVQTLGDEDRIAVFTFDSIVRKHSTFVNKEHAISVISGLPRYAGNTAIYNGIKAANDEFIANSSSDVSKVMIVLTDGQDNVSTVTPDSIIQNACDNSIIIYTVGVGSVNTEVLKNIANSTGGAYYSASDFSQLAGIFDRLQEDIDLYKDSDNDGISDYHEKKIAAGELKLGNGAPVMYYSSLNYLNPDSDADGILDGEELKIDNQYIQGIYVYYCYLSSVPCMEDSDLDSLLDNEDPTPLVKHDSRFERVYDSSFRPVNEYILELQEKSDKEYKTDNPGLNDYWIREKAYLTIAGGYIAFMPQASSALSHFIGNTGNLYTINAKKLMNQSPNAKNHLYDNLNHMLTASEAMVMDGKTIVITTNTPFVATSLSNTGADDNKEKDWWFTIGNSSSAMTATVTRNGEQYVMVINYYIDDFYDWEKGSPLKGGPLLTDGEMYRLHEVGLAKQFPVEGCYKVKVTWTRGQRFDSNTTEPTLEEARQ</sequence>
<dbReference type="InterPro" id="IPR036465">
    <property type="entry name" value="vWFA_dom_sf"/>
</dbReference>
<dbReference type="PROSITE" id="PS50234">
    <property type="entry name" value="VWFA"/>
    <property type="match status" value="1"/>
</dbReference>
<dbReference type="Proteomes" id="UP000196053">
    <property type="component" value="Chromosome I"/>
</dbReference>
<dbReference type="RefSeq" id="WP_058258380.1">
    <property type="nucleotide sequence ID" value="NZ_LN879430.1"/>
</dbReference>
<evidence type="ECO:0000313" key="3">
    <source>
        <dbReference type="Proteomes" id="UP000196053"/>
    </source>
</evidence>
<dbReference type="KEGG" id="hsd:SD1D_1563"/>
<organism evidence="2 3">
    <name type="scientific">Herbinix luporum</name>
    <dbReference type="NCBI Taxonomy" id="1679721"/>
    <lineage>
        <taxon>Bacteria</taxon>
        <taxon>Bacillati</taxon>
        <taxon>Bacillota</taxon>
        <taxon>Clostridia</taxon>
        <taxon>Lachnospirales</taxon>
        <taxon>Lachnospiraceae</taxon>
        <taxon>Herbinix</taxon>
    </lineage>
</organism>
<dbReference type="SMART" id="SM00327">
    <property type="entry name" value="VWA"/>
    <property type="match status" value="1"/>
</dbReference>
<dbReference type="InterPro" id="IPR053180">
    <property type="entry name" value="Ca-binding_acidic-repeat"/>
</dbReference>
<proteinExistence type="predicted"/>
<feature type="domain" description="VWFA" evidence="1">
    <location>
        <begin position="654"/>
        <end position="819"/>
    </location>
</feature>
<dbReference type="Pfam" id="PF00092">
    <property type="entry name" value="VWA"/>
    <property type="match status" value="1"/>
</dbReference>
<evidence type="ECO:0000259" key="1">
    <source>
        <dbReference type="PROSITE" id="PS50234"/>
    </source>
</evidence>
<dbReference type="SUPFAM" id="SSF53300">
    <property type="entry name" value="vWA-like"/>
    <property type="match status" value="1"/>
</dbReference>
<dbReference type="PANTHER" id="PTHR37467:SF1">
    <property type="entry name" value="EXPORTED CALCIUM-BINDING GLYCOPROTEIN"/>
    <property type="match status" value="1"/>
</dbReference>
<dbReference type="InterPro" id="IPR002035">
    <property type="entry name" value="VWF_A"/>
</dbReference>
<dbReference type="InterPro" id="IPR018247">
    <property type="entry name" value="EF_Hand_1_Ca_BS"/>
</dbReference>
<name>A0A0K8J6R2_9FIRM</name>
<dbReference type="InterPro" id="IPR028974">
    <property type="entry name" value="TSP_type-3_rpt"/>
</dbReference>
<dbReference type="PANTHER" id="PTHR37467">
    <property type="entry name" value="EXPORTED CALCIUM-BINDING GLYCOPROTEIN-RELATED"/>
    <property type="match status" value="1"/>
</dbReference>
<gene>
    <name evidence="2" type="ORF">SD1D_1563</name>
</gene>
<dbReference type="SUPFAM" id="SSF103647">
    <property type="entry name" value="TSP type-3 repeat"/>
    <property type="match status" value="1"/>
</dbReference>
<dbReference type="AlphaFoldDB" id="A0A0K8J6R2"/>
<dbReference type="CDD" id="cd00198">
    <property type="entry name" value="vWFA"/>
    <property type="match status" value="1"/>
</dbReference>
<protein>
    <recommendedName>
        <fullName evidence="1">VWFA domain-containing protein</fullName>
    </recommendedName>
</protein>